<evidence type="ECO:0000313" key="2">
    <source>
        <dbReference type="EMBL" id="MBC2906214.1"/>
    </source>
</evidence>
<dbReference type="AlphaFoldDB" id="A0A7X1J9M3"/>
<comment type="caution">
    <text evidence="2">The sequence shown here is derived from an EMBL/GenBank/DDBJ whole genome shotgun (WGS) entry which is preliminary data.</text>
</comment>
<evidence type="ECO:0000256" key="1">
    <source>
        <dbReference type="SAM" id="MobiDB-lite"/>
    </source>
</evidence>
<organism evidence="2 3">
    <name type="scientific">Streptomyces cupreus</name>
    <dbReference type="NCBI Taxonomy" id="2759956"/>
    <lineage>
        <taxon>Bacteria</taxon>
        <taxon>Bacillati</taxon>
        <taxon>Actinomycetota</taxon>
        <taxon>Actinomycetes</taxon>
        <taxon>Kitasatosporales</taxon>
        <taxon>Streptomycetaceae</taxon>
        <taxon>Streptomyces</taxon>
    </lineage>
</organism>
<gene>
    <name evidence="2" type="ORF">H4N64_32640</name>
</gene>
<dbReference type="EMBL" id="JACMSF010000047">
    <property type="protein sequence ID" value="MBC2906214.1"/>
    <property type="molecule type" value="Genomic_DNA"/>
</dbReference>
<name>A0A7X1J9M3_9ACTN</name>
<dbReference type="NCBIfam" id="NF033572">
    <property type="entry name" value="transpos_ISKra4"/>
    <property type="match status" value="1"/>
</dbReference>
<protein>
    <submittedName>
        <fullName evidence="2">ISKra4 family transposase</fullName>
    </submittedName>
</protein>
<sequence>MTARTAAAVRGSYDTAMEAITRCCGKVVGKRQVEHLVQAAAVDVAAFYAARTPAPQSADVLLVLSVDGKGIVMRPGHLREATRKAAERAKRTFRTRLATGEKAGRKRMATLAAVYDATPAVRRPHDIIAPPGGRSTARIPRPGPKAQAKWLTGSVEHAPEHVIADAFDQAQARDPQHRRSWVVLVDGARHQLDLIQAEARRRGVNIHIVLDLVHVIEKLWAASRCFHTPADPAAEDWIAVKTARVLRGCAQQAADEIRAEADRRKLAGDQRAAADKACQYLGNNADFVHYDRALAAGWPIASGVIEGGARHLIADRLDITGSRWSVPGAEALLVLRAVIINGDFPAYWRFHTAHEHHRVHESPAQDGYGRAV</sequence>
<proteinExistence type="predicted"/>
<accession>A0A7X1J9M3</accession>
<keyword evidence="3" id="KW-1185">Reference proteome</keyword>
<dbReference type="Proteomes" id="UP000584670">
    <property type="component" value="Unassembled WGS sequence"/>
</dbReference>
<evidence type="ECO:0000313" key="3">
    <source>
        <dbReference type="Proteomes" id="UP000584670"/>
    </source>
</evidence>
<reference evidence="2 3" key="1">
    <citation type="submission" date="2020-08" db="EMBL/GenBank/DDBJ databases">
        <title>Streptomyces sp. PSKA01 genome sequencing and assembly.</title>
        <authorList>
            <person name="Mandal S."/>
            <person name="Maiti P.K."/>
            <person name="Das P."/>
        </authorList>
    </citation>
    <scope>NUCLEOTIDE SEQUENCE [LARGE SCALE GENOMIC DNA]</scope>
    <source>
        <strain evidence="2 3">PSKA01</strain>
    </source>
</reference>
<dbReference type="RefSeq" id="WP_186286091.1">
    <property type="nucleotide sequence ID" value="NZ_JACMSF010000047.1"/>
</dbReference>
<feature type="region of interest" description="Disordered" evidence="1">
    <location>
        <begin position="123"/>
        <end position="145"/>
    </location>
</feature>